<evidence type="ECO:0008006" key="3">
    <source>
        <dbReference type="Google" id="ProtNLM"/>
    </source>
</evidence>
<dbReference type="RefSeq" id="WP_145195020.1">
    <property type="nucleotide sequence ID" value="NZ_CP036267.1"/>
</dbReference>
<proteinExistence type="predicted"/>
<dbReference type="InterPro" id="IPR009367">
    <property type="entry name" value="Elm1-like"/>
</dbReference>
<dbReference type="PANTHER" id="PTHR33986:SF15">
    <property type="entry name" value="MITOCHONDRIAL FISSION PROTEIN ELM1"/>
    <property type="match status" value="1"/>
</dbReference>
<dbReference type="OrthoDB" id="272235at2"/>
<dbReference type="PANTHER" id="PTHR33986">
    <property type="entry name" value="OS02G0535700 PROTEIN"/>
    <property type="match status" value="1"/>
</dbReference>
<dbReference type="Proteomes" id="UP000315724">
    <property type="component" value="Chromosome"/>
</dbReference>
<dbReference type="KEGG" id="tpol:Mal48_00460"/>
<sequence>MTDTANVNTPSFSSLTCWAIADGAAGHQSQLRGLAEAIGVTSIPFDARVRFPWTLLPSPLVSLKPGTFRSTEKVLQLPAPDLIMSCGRQAALAALSYKKAYNNSAFLIHLQDPQRSRNSFDLIVAPEHDNLQGKNVIQTLGAMHPLSLEKLQEAARIGPVSGLDKLTSRFIAVLLGGPNKYYAFDEKDVQKLTEHLQSAATDDLQLAIIPSRRTPSKATAALSQTFGEDHFVWDGKGENPYLSALALCSYCVVTSDSVSMISEATATGQPVFIEMLDEKRPAKKFQHFHKSMIEGSFAKPFDGSIEDWMYQPPDETTRVAERVQQELAKKWPNNKEKANA</sequence>
<name>A0A517QGQ2_9PLAN</name>
<accession>A0A517QGQ2</accession>
<dbReference type="AlphaFoldDB" id="A0A517QGQ2"/>
<evidence type="ECO:0000313" key="2">
    <source>
        <dbReference type="Proteomes" id="UP000315724"/>
    </source>
</evidence>
<dbReference type="EMBL" id="CP036267">
    <property type="protein sequence ID" value="QDT30819.1"/>
    <property type="molecule type" value="Genomic_DNA"/>
</dbReference>
<protein>
    <recommendedName>
        <fullName evidence="3">Nucleoside-diphosphate sugar epimerase</fullName>
    </recommendedName>
</protein>
<gene>
    <name evidence="1" type="ORF">Mal48_00460</name>
</gene>
<evidence type="ECO:0000313" key="1">
    <source>
        <dbReference type="EMBL" id="QDT30819.1"/>
    </source>
</evidence>
<keyword evidence="2" id="KW-1185">Reference proteome</keyword>
<reference evidence="1 2" key="1">
    <citation type="submission" date="2019-02" db="EMBL/GenBank/DDBJ databases">
        <title>Deep-cultivation of Planctomycetes and their phenomic and genomic characterization uncovers novel biology.</title>
        <authorList>
            <person name="Wiegand S."/>
            <person name="Jogler M."/>
            <person name="Boedeker C."/>
            <person name="Pinto D."/>
            <person name="Vollmers J."/>
            <person name="Rivas-Marin E."/>
            <person name="Kohn T."/>
            <person name="Peeters S.H."/>
            <person name="Heuer A."/>
            <person name="Rast P."/>
            <person name="Oberbeckmann S."/>
            <person name="Bunk B."/>
            <person name="Jeske O."/>
            <person name="Meyerdierks A."/>
            <person name="Storesund J.E."/>
            <person name="Kallscheuer N."/>
            <person name="Luecker S."/>
            <person name="Lage O.M."/>
            <person name="Pohl T."/>
            <person name="Merkel B.J."/>
            <person name="Hornburger P."/>
            <person name="Mueller R.-W."/>
            <person name="Bruemmer F."/>
            <person name="Labrenz M."/>
            <person name="Spormann A.M."/>
            <person name="Op den Camp H."/>
            <person name="Overmann J."/>
            <person name="Amann R."/>
            <person name="Jetten M.S.M."/>
            <person name="Mascher T."/>
            <person name="Medema M.H."/>
            <person name="Devos D.P."/>
            <person name="Kaster A.-K."/>
            <person name="Ovreas L."/>
            <person name="Rohde M."/>
            <person name="Galperin M.Y."/>
            <person name="Jogler C."/>
        </authorList>
    </citation>
    <scope>NUCLEOTIDE SEQUENCE [LARGE SCALE GENOMIC DNA]</scope>
    <source>
        <strain evidence="1 2">Mal48</strain>
    </source>
</reference>
<organism evidence="1 2">
    <name type="scientific">Thalassoglobus polymorphus</name>
    <dbReference type="NCBI Taxonomy" id="2527994"/>
    <lineage>
        <taxon>Bacteria</taxon>
        <taxon>Pseudomonadati</taxon>
        <taxon>Planctomycetota</taxon>
        <taxon>Planctomycetia</taxon>
        <taxon>Planctomycetales</taxon>
        <taxon>Planctomycetaceae</taxon>
        <taxon>Thalassoglobus</taxon>
    </lineage>
</organism>
<dbReference type="Pfam" id="PF06258">
    <property type="entry name" value="Mito_fiss_Elm1"/>
    <property type="match status" value="1"/>
</dbReference>
<dbReference type="SUPFAM" id="SSF53756">
    <property type="entry name" value="UDP-Glycosyltransferase/glycogen phosphorylase"/>
    <property type="match status" value="1"/>
</dbReference>